<keyword evidence="2" id="KW-1185">Reference proteome</keyword>
<proteinExistence type="predicted"/>
<name>A0A5C0SKL7_9EURY</name>
<dbReference type="GeneID" id="41609693"/>
<sequence length="141" mass="16249">MRAEQVVLHLRDGEVFIEVLGPGRAWQSVSEIEVPASALVALIAEVLDTRFKRGEAIFGYRKMRGTLRLTLNRLKVEISPKKAFRLKLQNGRYPERFMAVIVLGTGSMYDYLPKLLKGQMCSTFELMVEEESRRVYRLRDV</sequence>
<dbReference type="RefSeq" id="WP_148882930.1">
    <property type="nucleotide sequence ID" value="NZ_CP041932.1"/>
</dbReference>
<evidence type="ECO:0000313" key="2">
    <source>
        <dbReference type="Proteomes" id="UP000322631"/>
    </source>
</evidence>
<dbReference type="EMBL" id="CP041932">
    <property type="protein sequence ID" value="QEK14963.1"/>
    <property type="molecule type" value="Genomic_DNA"/>
</dbReference>
<dbReference type="AlphaFoldDB" id="A0A5C0SKL7"/>
<dbReference type="Proteomes" id="UP000322631">
    <property type="component" value="Chromosome"/>
</dbReference>
<accession>A0A5C0SKL7</accession>
<reference evidence="1 2" key="1">
    <citation type="submission" date="2019-07" db="EMBL/GenBank/DDBJ databases">
        <title>Complete genome of Thermococcus acidophilus.</title>
        <authorList>
            <person name="Li X."/>
        </authorList>
    </citation>
    <scope>NUCLEOTIDE SEQUENCE [LARGE SCALE GENOMIC DNA]</scope>
    <source>
        <strain evidence="1 2">SY113</strain>
    </source>
</reference>
<dbReference type="KEGG" id="them:FPV09_07520"/>
<gene>
    <name evidence="1" type="ORF">FPV09_07520</name>
</gene>
<evidence type="ECO:0000313" key="1">
    <source>
        <dbReference type="EMBL" id="QEK14963.1"/>
    </source>
</evidence>
<protein>
    <submittedName>
        <fullName evidence="1">Uncharacterized protein</fullName>
    </submittedName>
</protein>
<organism evidence="1 2">
    <name type="scientific">Thermococcus aciditolerans</name>
    <dbReference type="NCBI Taxonomy" id="2598455"/>
    <lineage>
        <taxon>Archaea</taxon>
        <taxon>Methanobacteriati</taxon>
        <taxon>Methanobacteriota</taxon>
        <taxon>Thermococci</taxon>
        <taxon>Thermococcales</taxon>
        <taxon>Thermococcaceae</taxon>
        <taxon>Thermococcus</taxon>
    </lineage>
</organism>